<gene>
    <name evidence="1" type="ORF">ACFSTE_00860</name>
</gene>
<dbReference type="InterPro" id="IPR000801">
    <property type="entry name" value="Esterase-like"/>
</dbReference>
<comment type="caution">
    <text evidence="1">The sequence shown here is derived from an EMBL/GenBank/DDBJ whole genome shotgun (WGS) entry which is preliminary data.</text>
</comment>
<dbReference type="Pfam" id="PF00756">
    <property type="entry name" value="Esterase"/>
    <property type="match status" value="1"/>
</dbReference>
<dbReference type="GO" id="GO:0016787">
    <property type="term" value="F:hydrolase activity"/>
    <property type="evidence" value="ECO:0007669"/>
    <property type="project" value="UniProtKB-KW"/>
</dbReference>
<dbReference type="Proteomes" id="UP001597459">
    <property type="component" value="Unassembled WGS sequence"/>
</dbReference>
<dbReference type="Gene3D" id="1.25.40.10">
    <property type="entry name" value="Tetratricopeptide repeat domain"/>
    <property type="match status" value="1"/>
</dbReference>
<dbReference type="InterPro" id="IPR011990">
    <property type="entry name" value="TPR-like_helical_dom_sf"/>
</dbReference>
<sequence length="382" mass="44920">MKKSIILLLAFIITASSYGQVIYEKFKSIKLDQTRELKIQLPRNYKKNEDKIYPLIIVLDGDYLFEPVVGNVDYFSYWEDMPESIVVGINQDKTRQEDSRYDLADFLPVNKGAEFYEFIGQELLPYLDQTYRTAQLKIIVGHDHTANFINYFLFKENPIFHGYINLSPDLAPNMKDRIIAALSNRTSDTWFYMATGTQDVEKIRNNVVGLDEKIKEIDNDNVKYFFDNFEESTHYTLVGKAIPRALEVIFEMYRPISKKKYKEVILHLETSAYEYLTDLYKTTEELYGIKRKIRINDFIAISTAIEKNKNWEELEPLGKLARKEHPDTMLGNYYLGMYYEQIGEPKKAMRAYENGFLQSEVAFLTKDFMLEKVNKIKEDFGW</sequence>
<name>A0ABW5N5E6_9FLAO</name>
<dbReference type="PANTHER" id="PTHR48098:SF6">
    <property type="entry name" value="FERRI-BACILLIBACTIN ESTERASE BESA"/>
    <property type="match status" value="1"/>
</dbReference>
<dbReference type="InterPro" id="IPR050583">
    <property type="entry name" value="Mycobacterial_A85_antigen"/>
</dbReference>
<keyword evidence="1" id="KW-0378">Hydrolase</keyword>
<reference evidence="2" key="1">
    <citation type="journal article" date="2019" name="Int. J. Syst. Evol. Microbiol.">
        <title>The Global Catalogue of Microorganisms (GCM) 10K type strain sequencing project: providing services to taxonomists for standard genome sequencing and annotation.</title>
        <authorList>
            <consortium name="The Broad Institute Genomics Platform"/>
            <consortium name="The Broad Institute Genome Sequencing Center for Infectious Disease"/>
            <person name="Wu L."/>
            <person name="Ma J."/>
        </authorList>
    </citation>
    <scope>NUCLEOTIDE SEQUENCE [LARGE SCALE GENOMIC DNA]</scope>
    <source>
        <strain evidence="2">KCTC 42423</strain>
    </source>
</reference>
<organism evidence="1 2">
    <name type="scientific">Aquimarina hainanensis</name>
    <dbReference type="NCBI Taxonomy" id="1578017"/>
    <lineage>
        <taxon>Bacteria</taxon>
        <taxon>Pseudomonadati</taxon>
        <taxon>Bacteroidota</taxon>
        <taxon>Flavobacteriia</taxon>
        <taxon>Flavobacteriales</taxon>
        <taxon>Flavobacteriaceae</taxon>
        <taxon>Aquimarina</taxon>
    </lineage>
</organism>
<dbReference type="EMBL" id="JBHULX010000001">
    <property type="protein sequence ID" value="MFD2589359.1"/>
    <property type="molecule type" value="Genomic_DNA"/>
</dbReference>
<keyword evidence="2" id="KW-1185">Reference proteome</keyword>
<dbReference type="Gene3D" id="3.40.50.1820">
    <property type="entry name" value="alpha/beta hydrolase"/>
    <property type="match status" value="1"/>
</dbReference>
<dbReference type="PANTHER" id="PTHR48098">
    <property type="entry name" value="ENTEROCHELIN ESTERASE-RELATED"/>
    <property type="match status" value="1"/>
</dbReference>
<dbReference type="InterPro" id="IPR029058">
    <property type="entry name" value="AB_hydrolase_fold"/>
</dbReference>
<dbReference type="SUPFAM" id="SSF53474">
    <property type="entry name" value="alpha/beta-Hydrolases"/>
    <property type="match status" value="1"/>
</dbReference>
<protein>
    <submittedName>
        <fullName evidence="1">Alpha/beta hydrolase</fullName>
    </submittedName>
</protein>
<evidence type="ECO:0000313" key="2">
    <source>
        <dbReference type="Proteomes" id="UP001597459"/>
    </source>
</evidence>
<accession>A0ABW5N5E6</accession>
<dbReference type="RefSeq" id="WP_176028025.1">
    <property type="nucleotide sequence ID" value="NZ_JBHSJV010000001.1"/>
</dbReference>
<proteinExistence type="predicted"/>
<evidence type="ECO:0000313" key="1">
    <source>
        <dbReference type="EMBL" id="MFD2589359.1"/>
    </source>
</evidence>